<dbReference type="RefSeq" id="WP_115642399.1">
    <property type="nucleotide sequence ID" value="NZ_UFWZ01000001.1"/>
</dbReference>
<dbReference type="CDD" id="cd01166">
    <property type="entry name" value="KdgK"/>
    <property type="match status" value="1"/>
</dbReference>
<dbReference type="EMBL" id="UFWZ01000001">
    <property type="protein sequence ID" value="SUY46294.1"/>
    <property type="molecule type" value="Genomic_DNA"/>
</dbReference>
<name>A0A381J5W3_9CLOT</name>
<reference evidence="5 6" key="1">
    <citation type="submission" date="2018-06" db="EMBL/GenBank/DDBJ databases">
        <authorList>
            <consortium name="Pathogen Informatics"/>
            <person name="Doyle S."/>
        </authorList>
    </citation>
    <scope>NUCLEOTIDE SEQUENCE [LARGE SCALE GENOMIC DNA]</scope>
    <source>
        <strain evidence="5 6">NCTC9836</strain>
    </source>
</reference>
<comment type="similarity">
    <text evidence="1">Belongs to the carbohydrate kinase PfkB family.</text>
</comment>
<proteinExistence type="inferred from homology"/>
<evidence type="ECO:0000256" key="2">
    <source>
        <dbReference type="ARBA" id="ARBA00022679"/>
    </source>
</evidence>
<dbReference type="SUPFAM" id="SSF53613">
    <property type="entry name" value="Ribokinase-like"/>
    <property type="match status" value="1"/>
</dbReference>
<feature type="domain" description="Carbohydrate kinase PfkB" evidence="4">
    <location>
        <begin position="4"/>
        <end position="307"/>
    </location>
</feature>
<dbReference type="Proteomes" id="UP000254664">
    <property type="component" value="Unassembled WGS sequence"/>
</dbReference>
<evidence type="ECO:0000259" key="4">
    <source>
        <dbReference type="Pfam" id="PF00294"/>
    </source>
</evidence>
<dbReference type="InterPro" id="IPR029056">
    <property type="entry name" value="Ribokinase-like"/>
</dbReference>
<sequence length="337" mass="38020">MTGKIITMGEIILRLSPPNNQRLLQSDTLNMDFGGAEANVSVLLGNLGVDNYMISKLPGNDMGKRAIRFLKSNNVNTRYIIEEGDRLGLYYFEKGAASRNAKVIYDRKDSAMANTKKGDFDFNEIFKGAEWFHISGITPMLSEGCYNITKEAIMVAKQNNVKISVDLNYRSLLGTYGEFKVIMKEIIKDANLCFGWIEEEKIEDYSPLEYDGIIDYKYFEKVFTYMKEEFNVKNVVTTLRENHSTTKNSLISLGYDGEKIITSKKYTFDLIDRVGAGDAFAGGVLYELLNKSNLEKAINFGLASSVLKHSILGDSSILQSEDEIYKVMEQQGFGILR</sequence>
<evidence type="ECO:0000256" key="3">
    <source>
        <dbReference type="ARBA" id="ARBA00022777"/>
    </source>
</evidence>
<keyword evidence="2 5" id="KW-0808">Transferase</keyword>
<dbReference type="GO" id="GO:0047590">
    <property type="term" value="F:5-dehydro-2-deoxygluconokinase activity"/>
    <property type="evidence" value="ECO:0007669"/>
    <property type="project" value="UniProtKB-EC"/>
</dbReference>
<dbReference type="PANTHER" id="PTHR43320:SF2">
    <property type="entry name" value="2-DEHYDRO-3-DEOXYGLUCONOKINASE_2-DEHYDRO-3-DEOXYGALACTONOKINASE"/>
    <property type="match status" value="1"/>
</dbReference>
<dbReference type="PANTHER" id="PTHR43320">
    <property type="entry name" value="SUGAR KINASE"/>
    <property type="match status" value="1"/>
</dbReference>
<dbReference type="EC" id="2.7.1.92" evidence="5"/>
<dbReference type="Gene3D" id="3.40.1190.20">
    <property type="match status" value="1"/>
</dbReference>
<dbReference type="InterPro" id="IPR011611">
    <property type="entry name" value="PfkB_dom"/>
</dbReference>
<dbReference type="Pfam" id="PF00294">
    <property type="entry name" value="PfkB"/>
    <property type="match status" value="1"/>
</dbReference>
<evidence type="ECO:0000313" key="5">
    <source>
        <dbReference type="EMBL" id="SUY46294.1"/>
    </source>
</evidence>
<keyword evidence="6" id="KW-1185">Reference proteome</keyword>
<dbReference type="OrthoDB" id="9813569at2"/>
<evidence type="ECO:0000256" key="1">
    <source>
        <dbReference type="ARBA" id="ARBA00010688"/>
    </source>
</evidence>
<accession>A0A381J5W3</accession>
<evidence type="ECO:0000313" key="6">
    <source>
        <dbReference type="Proteomes" id="UP000254664"/>
    </source>
</evidence>
<organism evidence="5 6">
    <name type="scientific">Clostridium putrefaciens</name>
    <dbReference type="NCBI Taxonomy" id="99675"/>
    <lineage>
        <taxon>Bacteria</taxon>
        <taxon>Bacillati</taxon>
        <taxon>Bacillota</taxon>
        <taxon>Clostridia</taxon>
        <taxon>Eubacteriales</taxon>
        <taxon>Clostridiaceae</taxon>
        <taxon>Clostridium</taxon>
    </lineage>
</organism>
<dbReference type="InterPro" id="IPR052700">
    <property type="entry name" value="Carb_kinase_PfkB-like"/>
</dbReference>
<protein>
    <submittedName>
        <fullName evidence="5">2-dehydro-3-deoxygluconokinase</fullName>
        <ecNumber evidence="5">2.7.1.92</ecNumber>
    </submittedName>
</protein>
<gene>
    <name evidence="5" type="primary">iolC</name>
    <name evidence="5" type="ORF">NCTC9836_00691</name>
</gene>
<keyword evidence="3 5" id="KW-0418">Kinase</keyword>
<dbReference type="AlphaFoldDB" id="A0A381J5W3"/>